<dbReference type="AlphaFoldDB" id="A0A132NKA1"/>
<reference evidence="9" key="1">
    <citation type="submission" date="2015-02" db="EMBL/GenBank/DDBJ databases">
        <title>Physiological reanalysis, assessment of diazotrophy, and genome sequences of multiple isolates of Streptomyces thermoautotrophicus.</title>
        <authorList>
            <person name="MacKellar D.C."/>
            <person name="Lieber L."/>
            <person name="Norman J."/>
            <person name="Bolger A."/>
            <person name="Tobin C."/>
            <person name="Murray J.W."/>
            <person name="Friesen M."/>
            <person name="Prell J."/>
        </authorList>
    </citation>
    <scope>NUCLEOTIDE SEQUENCE [LARGE SCALE GENOMIC DNA]</scope>
    <source>
        <strain evidence="9">UBT1</strain>
    </source>
</reference>
<evidence type="ECO:0000256" key="3">
    <source>
        <dbReference type="ARBA" id="ARBA00022989"/>
    </source>
</evidence>
<dbReference type="PRINTS" id="PR01036">
    <property type="entry name" value="TCRTETB"/>
</dbReference>
<accession>A0A132NKA1</accession>
<feature type="domain" description="Major facilitator superfamily (MFS) profile" evidence="7">
    <location>
        <begin position="20"/>
        <end position="405"/>
    </location>
</feature>
<feature type="transmembrane region" description="Helical" evidence="6">
    <location>
        <begin position="342"/>
        <end position="361"/>
    </location>
</feature>
<evidence type="ECO:0000256" key="2">
    <source>
        <dbReference type="ARBA" id="ARBA00022692"/>
    </source>
</evidence>
<feature type="transmembrane region" description="Helical" evidence="6">
    <location>
        <begin position="367"/>
        <end position="385"/>
    </location>
</feature>
<dbReference type="Gene3D" id="1.20.1720.10">
    <property type="entry name" value="Multidrug resistance protein D"/>
    <property type="match status" value="1"/>
</dbReference>
<sequence>MENASTQPTTDAGHPRRWTILAVLVFSLLVVVLDNSILNVALRVIADPRQGLGATQSELEWAINSYTLVFAGLLFTWGVLGDRYGRKRVLLLGMALFGLASLVSAYAQSPGQLIVMRALMGFGGAAILPNSLAIITNVFSARERIKAFAVWSGAVGLAIAIGPVTGGFLLEHFWWGSIFLVNVPIVALGSALMLLVVPESRNPRPGRLDPLGVVLSIAALVTVVYGIIRAGQLGTWLTAEVLATLAVGLGLLVLFVRHEARSDHPALDVRLFRDPRLSASAAAIALVFFALMGVTFFMVFYLQSVRGFGPLESGAVLLPMAVAQLLLAPRSAALAQRFGTKAVAAGGLAGVALMLYAISFADRDLPIWQLEIILFLLGAGMAHVMSPVTDAVMTVVPREQAGAGS</sequence>
<feature type="transmembrane region" description="Helical" evidence="6">
    <location>
        <begin position="114"/>
        <end position="135"/>
    </location>
</feature>
<feature type="transmembrane region" description="Helical" evidence="6">
    <location>
        <begin position="208"/>
        <end position="228"/>
    </location>
</feature>
<proteinExistence type="predicted"/>
<comment type="subcellular location">
    <subcellularLocation>
        <location evidence="1">Cell membrane</location>
        <topology evidence="1">Multi-pass membrane protein</topology>
    </subcellularLocation>
</comment>
<keyword evidence="2 6" id="KW-0812">Transmembrane</keyword>
<evidence type="ECO:0000256" key="6">
    <source>
        <dbReference type="SAM" id="Phobius"/>
    </source>
</evidence>
<gene>
    <name evidence="8" type="ORF">TR74_03315</name>
</gene>
<dbReference type="InterPro" id="IPR036259">
    <property type="entry name" value="MFS_trans_sf"/>
</dbReference>
<dbReference type="PANTHER" id="PTHR42718:SF42">
    <property type="entry name" value="EXPORT PROTEIN"/>
    <property type="match status" value="1"/>
</dbReference>
<feature type="transmembrane region" description="Helical" evidence="6">
    <location>
        <begin position="174"/>
        <end position="196"/>
    </location>
</feature>
<feature type="transmembrane region" description="Helical" evidence="6">
    <location>
        <begin position="61"/>
        <end position="80"/>
    </location>
</feature>
<evidence type="ECO:0000259" key="7">
    <source>
        <dbReference type="PROSITE" id="PS50850"/>
    </source>
</evidence>
<dbReference type="PROSITE" id="PS50850">
    <property type="entry name" value="MFS"/>
    <property type="match status" value="1"/>
</dbReference>
<dbReference type="PANTHER" id="PTHR42718">
    <property type="entry name" value="MAJOR FACILITATOR SUPERFAMILY MULTIDRUG TRANSPORTER MFSC"/>
    <property type="match status" value="1"/>
</dbReference>
<dbReference type="Pfam" id="PF07690">
    <property type="entry name" value="MFS_1"/>
    <property type="match status" value="1"/>
</dbReference>
<dbReference type="GO" id="GO:0005886">
    <property type="term" value="C:plasma membrane"/>
    <property type="evidence" value="ECO:0007669"/>
    <property type="project" value="UniProtKB-SubCell"/>
</dbReference>
<dbReference type="GO" id="GO:0046677">
    <property type="term" value="P:response to antibiotic"/>
    <property type="evidence" value="ECO:0007669"/>
    <property type="project" value="UniProtKB-KW"/>
</dbReference>
<evidence type="ECO:0000313" key="8">
    <source>
        <dbReference type="EMBL" id="KWX10484.1"/>
    </source>
</evidence>
<keyword evidence="3 6" id="KW-1133">Transmembrane helix</keyword>
<feature type="transmembrane region" description="Helical" evidence="6">
    <location>
        <begin position="277"/>
        <end position="302"/>
    </location>
</feature>
<dbReference type="EMBL" id="JYIK01000454">
    <property type="protein sequence ID" value="KWX10484.1"/>
    <property type="molecule type" value="Genomic_DNA"/>
</dbReference>
<dbReference type="InterPro" id="IPR011701">
    <property type="entry name" value="MFS"/>
</dbReference>
<dbReference type="Proteomes" id="UP000070598">
    <property type="component" value="Unassembled WGS sequence"/>
</dbReference>
<organism evidence="8 9">
    <name type="scientific">Carbonactinospora thermoautotrophica</name>
    <dbReference type="NCBI Taxonomy" id="1469144"/>
    <lineage>
        <taxon>Bacteria</taxon>
        <taxon>Bacillati</taxon>
        <taxon>Actinomycetota</taxon>
        <taxon>Actinomycetes</taxon>
        <taxon>Kitasatosporales</taxon>
        <taxon>Carbonactinosporaceae</taxon>
        <taxon>Carbonactinospora</taxon>
    </lineage>
</organism>
<evidence type="ECO:0000313" key="9">
    <source>
        <dbReference type="Proteomes" id="UP000070598"/>
    </source>
</evidence>
<keyword evidence="5" id="KW-0046">Antibiotic resistance</keyword>
<feature type="transmembrane region" description="Helical" evidence="6">
    <location>
        <begin position="20"/>
        <end position="41"/>
    </location>
</feature>
<evidence type="ECO:0000256" key="4">
    <source>
        <dbReference type="ARBA" id="ARBA00023136"/>
    </source>
</evidence>
<name>A0A132NKA1_9ACTN</name>
<protein>
    <submittedName>
        <fullName evidence="8">Multidrug MFS transporter</fullName>
    </submittedName>
</protein>
<feature type="non-terminal residue" evidence="8">
    <location>
        <position position="405"/>
    </location>
</feature>
<feature type="transmembrane region" description="Helical" evidence="6">
    <location>
        <begin position="234"/>
        <end position="256"/>
    </location>
</feature>
<dbReference type="Gene3D" id="1.20.1250.20">
    <property type="entry name" value="MFS general substrate transporter like domains"/>
    <property type="match status" value="1"/>
</dbReference>
<dbReference type="SUPFAM" id="SSF103473">
    <property type="entry name" value="MFS general substrate transporter"/>
    <property type="match status" value="1"/>
</dbReference>
<dbReference type="CDD" id="cd17321">
    <property type="entry name" value="MFS_MMR_MDR_like"/>
    <property type="match status" value="1"/>
</dbReference>
<feature type="transmembrane region" description="Helical" evidence="6">
    <location>
        <begin position="147"/>
        <end position="168"/>
    </location>
</feature>
<dbReference type="GO" id="GO:0022857">
    <property type="term" value="F:transmembrane transporter activity"/>
    <property type="evidence" value="ECO:0007669"/>
    <property type="project" value="InterPro"/>
</dbReference>
<keyword evidence="4 6" id="KW-0472">Membrane</keyword>
<dbReference type="InterPro" id="IPR020846">
    <property type="entry name" value="MFS_dom"/>
</dbReference>
<dbReference type="RefSeq" id="WP_067420374.1">
    <property type="nucleotide sequence ID" value="NZ_JYIK01000454.1"/>
</dbReference>
<evidence type="ECO:0000256" key="1">
    <source>
        <dbReference type="ARBA" id="ARBA00004651"/>
    </source>
</evidence>
<evidence type="ECO:0000256" key="5">
    <source>
        <dbReference type="ARBA" id="ARBA00023251"/>
    </source>
</evidence>
<feature type="transmembrane region" description="Helical" evidence="6">
    <location>
        <begin position="89"/>
        <end position="108"/>
    </location>
</feature>
<comment type="caution">
    <text evidence="8">The sequence shown here is derived from an EMBL/GenBank/DDBJ whole genome shotgun (WGS) entry which is preliminary data.</text>
</comment>